<evidence type="ECO:0000256" key="3">
    <source>
        <dbReference type="ARBA" id="ARBA00022679"/>
    </source>
</evidence>
<evidence type="ECO:0000313" key="10">
    <source>
        <dbReference type="Proteomes" id="UP000075243"/>
    </source>
</evidence>
<organism evidence="9 10">
    <name type="scientific">Cajanus cajan</name>
    <name type="common">Pigeon pea</name>
    <name type="synonym">Cajanus indicus</name>
    <dbReference type="NCBI Taxonomy" id="3821"/>
    <lineage>
        <taxon>Eukaryota</taxon>
        <taxon>Viridiplantae</taxon>
        <taxon>Streptophyta</taxon>
        <taxon>Embryophyta</taxon>
        <taxon>Tracheophyta</taxon>
        <taxon>Spermatophyta</taxon>
        <taxon>Magnoliopsida</taxon>
        <taxon>eudicotyledons</taxon>
        <taxon>Gunneridae</taxon>
        <taxon>Pentapetalae</taxon>
        <taxon>rosids</taxon>
        <taxon>fabids</taxon>
        <taxon>Fabales</taxon>
        <taxon>Fabaceae</taxon>
        <taxon>Papilionoideae</taxon>
        <taxon>50 kb inversion clade</taxon>
        <taxon>NPAAA clade</taxon>
        <taxon>indigoferoid/millettioid clade</taxon>
        <taxon>Phaseoleae</taxon>
        <taxon>Cajanus</taxon>
    </lineage>
</organism>
<dbReference type="InterPro" id="IPR008271">
    <property type="entry name" value="Ser/Thr_kinase_AS"/>
</dbReference>
<keyword evidence="10" id="KW-1185">Reference proteome</keyword>
<dbReference type="Gene3D" id="3.30.200.20">
    <property type="entry name" value="Phosphorylase Kinase, domain 1"/>
    <property type="match status" value="1"/>
</dbReference>
<protein>
    <recommendedName>
        <fullName evidence="1">non-specific serine/threonine protein kinase</fullName>
        <ecNumber evidence="1">2.7.11.1</ecNumber>
    </recommendedName>
</protein>
<dbReference type="Gramene" id="C.cajan_41662.t">
    <property type="protein sequence ID" value="C.cajan_41662.t"/>
    <property type="gene ID" value="C.cajan_41662"/>
</dbReference>
<dbReference type="Gene3D" id="1.10.510.10">
    <property type="entry name" value="Transferase(Phosphotransferase) domain 1"/>
    <property type="match status" value="1"/>
</dbReference>
<dbReference type="FunFam" id="1.10.510.10:FF:001893">
    <property type="entry name" value="Probable serine/threonine-protein kinase DDB_G0291918"/>
    <property type="match status" value="1"/>
</dbReference>
<accession>A0A151R541</accession>
<evidence type="ECO:0000256" key="5">
    <source>
        <dbReference type="ARBA" id="ARBA00022777"/>
    </source>
</evidence>
<evidence type="ECO:0000313" key="9">
    <source>
        <dbReference type="EMBL" id="KYP37657.1"/>
    </source>
</evidence>
<dbReference type="Proteomes" id="UP000075243">
    <property type="component" value="Unassembled WGS sequence"/>
</dbReference>
<dbReference type="FunFam" id="1.10.510.10:FF:001725">
    <property type="entry name" value="Kinase like protein"/>
    <property type="match status" value="1"/>
</dbReference>
<dbReference type="OMA" id="CMRFRLA"/>
<dbReference type="SMART" id="SM00220">
    <property type="entry name" value="S_TKc"/>
    <property type="match status" value="1"/>
</dbReference>
<dbReference type="STRING" id="3821.A0A151R541"/>
<dbReference type="PANTHER" id="PTHR44167">
    <property type="entry name" value="OVARIAN-SPECIFIC SERINE/THREONINE-PROTEIN KINASE LOK-RELATED"/>
    <property type="match status" value="1"/>
</dbReference>
<evidence type="ECO:0000256" key="4">
    <source>
        <dbReference type="ARBA" id="ARBA00022741"/>
    </source>
</evidence>
<sequence>MASVQVVQCQILNIGEPIMKLAQACLMERLLNLLSNIHHVDEDGICKSNTCKDQPRESNEYDEMESCSKNGLIGSGTNIDKEDVAQMVNAALYGEELTNGLEQKNRVHSINLDKKESERNTVTKSTYKIDKFCSNPKQLLKSSCILKGGRKTDLHPQSQILKESLACNKFARKQKENMAETIAMTPKVERKTYPSFEAFTVEEEEGSGGYGTVYRAQRTNDGKRVAIKCPHSNAHKSHVNNERNMLERFGGKNFIIRYEGSLKDGSSDCFVLEHVEHDRPEVLKKEIDIVQLQWYGYCMFRALYCLHKEGVVHRDVKPGNFLFSRKLNKGYLIDFNLAMDLKQKYNNGSKSKPSLDASSNNVSLSSSSAFLVQNKNLGSSKSLTSSKRALADYKNYSELNKHVKQKAYALKNRPDKAGGSLLRAQGTDGSGDGKQKKEGSCVGTKGFRAPEVLLRSQHQGPKVDIWSAGVTLLYMVIGKTPFTGDPEQNIKEIVKFRGSEEFWEVAKLHDRELSFPAELLDERYLQSWDFESWCKIHAKRPEFLEQIPKSLFDLIDKCLKVNPRNRISAEEVLRHEFFDSCNESLRKQRMINRALRSEAAASKAI</sequence>
<dbReference type="InterPro" id="IPR011009">
    <property type="entry name" value="Kinase-like_dom_sf"/>
</dbReference>
<dbReference type="GO" id="GO:0004674">
    <property type="term" value="F:protein serine/threonine kinase activity"/>
    <property type="evidence" value="ECO:0007669"/>
    <property type="project" value="UniProtKB-KW"/>
</dbReference>
<keyword evidence="6" id="KW-0067">ATP-binding</keyword>
<keyword evidence="5 9" id="KW-0418">Kinase</keyword>
<evidence type="ECO:0000256" key="7">
    <source>
        <dbReference type="SAM" id="MobiDB-lite"/>
    </source>
</evidence>
<keyword evidence="4" id="KW-0547">Nucleotide-binding</keyword>
<evidence type="ECO:0000259" key="8">
    <source>
        <dbReference type="PROSITE" id="PS50011"/>
    </source>
</evidence>
<name>A0A151R541_CAJCA</name>
<keyword evidence="3" id="KW-0808">Transferase</keyword>
<dbReference type="GO" id="GO:0005634">
    <property type="term" value="C:nucleus"/>
    <property type="evidence" value="ECO:0007669"/>
    <property type="project" value="TreeGrafter"/>
</dbReference>
<feature type="domain" description="Protein kinase" evidence="8">
    <location>
        <begin position="199"/>
        <end position="578"/>
    </location>
</feature>
<dbReference type="InterPro" id="IPR000719">
    <property type="entry name" value="Prot_kinase_dom"/>
</dbReference>
<feature type="region of interest" description="Disordered" evidence="7">
    <location>
        <begin position="416"/>
        <end position="441"/>
    </location>
</feature>
<evidence type="ECO:0000256" key="1">
    <source>
        <dbReference type="ARBA" id="ARBA00012513"/>
    </source>
</evidence>
<reference evidence="9" key="1">
    <citation type="journal article" date="2012" name="Nat. Biotechnol.">
        <title>Draft genome sequence of pigeonpea (Cajanus cajan), an orphan legume crop of resource-poor farmers.</title>
        <authorList>
            <person name="Varshney R.K."/>
            <person name="Chen W."/>
            <person name="Li Y."/>
            <person name="Bharti A.K."/>
            <person name="Saxena R.K."/>
            <person name="Schlueter J.A."/>
            <person name="Donoghue M.T."/>
            <person name="Azam S."/>
            <person name="Fan G."/>
            <person name="Whaley A.M."/>
            <person name="Farmer A.D."/>
            <person name="Sheridan J."/>
            <person name="Iwata A."/>
            <person name="Tuteja R."/>
            <person name="Penmetsa R.V."/>
            <person name="Wu W."/>
            <person name="Upadhyaya H.D."/>
            <person name="Yang S.P."/>
            <person name="Shah T."/>
            <person name="Saxena K.B."/>
            <person name="Michael T."/>
            <person name="McCombie W.R."/>
            <person name="Yang B."/>
            <person name="Zhang G."/>
            <person name="Yang H."/>
            <person name="Wang J."/>
            <person name="Spillane C."/>
            <person name="Cook D.R."/>
            <person name="May G.D."/>
            <person name="Xu X."/>
            <person name="Jackson S.A."/>
        </authorList>
    </citation>
    <scope>NUCLEOTIDE SEQUENCE [LARGE SCALE GENOMIC DNA]</scope>
</reference>
<dbReference type="EC" id="2.7.11.1" evidence="1"/>
<dbReference type="SUPFAM" id="SSF56112">
    <property type="entry name" value="Protein kinase-like (PK-like)"/>
    <property type="match status" value="1"/>
</dbReference>
<dbReference type="Pfam" id="PF00069">
    <property type="entry name" value="Pkinase"/>
    <property type="match status" value="2"/>
</dbReference>
<evidence type="ECO:0000256" key="2">
    <source>
        <dbReference type="ARBA" id="ARBA00022527"/>
    </source>
</evidence>
<proteinExistence type="predicted"/>
<dbReference type="EMBL" id="KQ484082">
    <property type="protein sequence ID" value="KYP37657.1"/>
    <property type="molecule type" value="Genomic_DNA"/>
</dbReference>
<keyword evidence="2" id="KW-0723">Serine/threonine-protein kinase</keyword>
<dbReference type="PROSITE" id="PS00108">
    <property type="entry name" value="PROTEIN_KINASE_ST"/>
    <property type="match status" value="1"/>
</dbReference>
<evidence type="ECO:0000256" key="6">
    <source>
        <dbReference type="ARBA" id="ARBA00022840"/>
    </source>
</evidence>
<gene>
    <name evidence="9" type="ORF">KK1_041132</name>
</gene>
<dbReference type="AlphaFoldDB" id="A0A151R541"/>
<dbReference type="PANTHER" id="PTHR44167:SF23">
    <property type="entry name" value="CDC7 KINASE, ISOFORM A-RELATED"/>
    <property type="match status" value="1"/>
</dbReference>
<dbReference type="GO" id="GO:0005524">
    <property type="term" value="F:ATP binding"/>
    <property type="evidence" value="ECO:0007669"/>
    <property type="project" value="UniProtKB-KW"/>
</dbReference>
<dbReference type="PROSITE" id="PS50011">
    <property type="entry name" value="PROTEIN_KINASE_DOM"/>
    <property type="match status" value="1"/>
</dbReference>
<dbReference type="GO" id="GO:0044773">
    <property type="term" value="P:mitotic DNA damage checkpoint signaling"/>
    <property type="evidence" value="ECO:0007669"/>
    <property type="project" value="TreeGrafter"/>
</dbReference>